<dbReference type="Gene3D" id="1.10.560.10">
    <property type="entry name" value="GroEL-like equatorial domain"/>
    <property type="match status" value="1"/>
</dbReference>
<evidence type="ECO:0000313" key="2">
    <source>
        <dbReference type="Proteomes" id="UP001460270"/>
    </source>
</evidence>
<proteinExistence type="predicted"/>
<dbReference type="InterPro" id="IPR042984">
    <property type="entry name" value="BBS12"/>
</dbReference>
<gene>
    <name evidence="1" type="ORF">WMY93_009514</name>
</gene>
<reference evidence="2" key="1">
    <citation type="submission" date="2024-04" db="EMBL/GenBank/DDBJ databases">
        <title>Salinicola lusitanus LLJ914,a marine bacterium isolated from the Okinawa Trough.</title>
        <authorList>
            <person name="Li J."/>
        </authorList>
    </citation>
    <scope>NUCLEOTIDE SEQUENCE [LARGE SCALE GENOMIC DNA]</scope>
</reference>
<dbReference type="GO" id="GO:0051131">
    <property type="term" value="P:chaperone-mediated protein complex assembly"/>
    <property type="evidence" value="ECO:0007669"/>
    <property type="project" value="InterPro"/>
</dbReference>
<protein>
    <submittedName>
        <fullName evidence="1">Uncharacterized protein</fullName>
    </submittedName>
</protein>
<keyword evidence="2" id="KW-1185">Reference proteome</keyword>
<organism evidence="1 2">
    <name type="scientific">Mugilogobius chulae</name>
    <name type="common">yellowstripe goby</name>
    <dbReference type="NCBI Taxonomy" id="88201"/>
    <lineage>
        <taxon>Eukaryota</taxon>
        <taxon>Metazoa</taxon>
        <taxon>Chordata</taxon>
        <taxon>Craniata</taxon>
        <taxon>Vertebrata</taxon>
        <taxon>Euteleostomi</taxon>
        <taxon>Actinopterygii</taxon>
        <taxon>Neopterygii</taxon>
        <taxon>Teleostei</taxon>
        <taxon>Neoteleostei</taxon>
        <taxon>Acanthomorphata</taxon>
        <taxon>Gobiaria</taxon>
        <taxon>Gobiiformes</taxon>
        <taxon>Gobioidei</taxon>
        <taxon>Gobiidae</taxon>
        <taxon>Gobionellinae</taxon>
        <taxon>Mugilogobius</taxon>
    </lineage>
</organism>
<dbReference type="PANTHER" id="PTHR46883:SF1">
    <property type="entry name" value="BARDET-BIEDL SYNDROME 12 PROTEIN"/>
    <property type="match status" value="1"/>
</dbReference>
<dbReference type="Proteomes" id="UP001460270">
    <property type="component" value="Unassembled WGS sequence"/>
</dbReference>
<evidence type="ECO:0000313" key="1">
    <source>
        <dbReference type="EMBL" id="KAK7922612.1"/>
    </source>
</evidence>
<dbReference type="PANTHER" id="PTHR46883">
    <property type="entry name" value="BARDET-BIEDL SYNDROME 12 PROTEIN"/>
    <property type="match status" value="1"/>
</dbReference>
<dbReference type="SUPFAM" id="SSF48592">
    <property type="entry name" value="GroEL equatorial domain-like"/>
    <property type="match status" value="1"/>
</dbReference>
<name>A0AAW0PMN9_9GOBI</name>
<dbReference type="GO" id="GO:0045494">
    <property type="term" value="P:photoreceptor cell maintenance"/>
    <property type="evidence" value="ECO:0007669"/>
    <property type="project" value="TreeGrafter"/>
</dbReference>
<sequence length="238" mass="25806">MKKSGLVTVVLSSCVQGKLQSEEDAFWACAYRLHWALKDKSLLPGAGVTEMFCIHQLQKQARLYAAGHETFPSINTKTAAGPYTGVVLQLMADGLIDFVSNVMVNTGKYSKVEARTVIAEQLNDRDGSVNCAKMFRMCVEDEPADCCGEKTICDNLTVKQEAWRKALDLVCLVLQTDAEVITGCMNDSASIPRMAVAFGSAVKECKVSQTLLLVGRSVKPLSVSGRACYQSSARAHAN</sequence>
<dbReference type="AlphaFoldDB" id="A0AAW0PMN9"/>
<comment type="caution">
    <text evidence="1">The sequence shown here is derived from an EMBL/GenBank/DDBJ whole genome shotgun (WGS) entry which is preliminary data.</text>
</comment>
<accession>A0AAW0PMN9</accession>
<dbReference type="InterPro" id="IPR027413">
    <property type="entry name" value="GROEL-like_equatorial_sf"/>
</dbReference>
<dbReference type="EMBL" id="JBBPFD010000006">
    <property type="protein sequence ID" value="KAK7922612.1"/>
    <property type="molecule type" value="Genomic_DNA"/>
</dbReference>